<dbReference type="Proteomes" id="UP000297299">
    <property type="component" value="Unassembled WGS sequence"/>
</dbReference>
<comment type="caution">
    <text evidence="2">The sequence shown here is derived from an EMBL/GenBank/DDBJ whole genome shotgun (WGS) entry which is preliminary data.</text>
</comment>
<dbReference type="InterPro" id="IPR045518">
    <property type="entry name" value="2EXR"/>
</dbReference>
<dbReference type="Pfam" id="PF20150">
    <property type="entry name" value="2EXR"/>
    <property type="match status" value="1"/>
</dbReference>
<feature type="domain" description="2EXR" evidence="1">
    <location>
        <begin position="88"/>
        <end position="171"/>
    </location>
</feature>
<name>A0A4Y8CGZ7_9HELO</name>
<dbReference type="OrthoDB" id="3513892at2759"/>
<gene>
    <name evidence="2" type="ORF">BOTCAL_0705g00030</name>
</gene>
<protein>
    <recommendedName>
        <fullName evidence="1">2EXR domain-containing protein</fullName>
    </recommendedName>
</protein>
<dbReference type="PANTHER" id="PTHR35910:SF6">
    <property type="entry name" value="2EXR DOMAIN-CONTAINING PROTEIN"/>
    <property type="match status" value="1"/>
</dbReference>
<dbReference type="PANTHER" id="PTHR35910">
    <property type="entry name" value="2EXR DOMAIN-CONTAINING PROTEIN"/>
    <property type="match status" value="1"/>
</dbReference>
<dbReference type="EMBL" id="PHWZ01000701">
    <property type="protein sequence ID" value="TEY32972.1"/>
    <property type="molecule type" value="Genomic_DNA"/>
</dbReference>
<accession>A0A4Y8CGZ7</accession>
<reference evidence="2 3" key="1">
    <citation type="submission" date="2017-11" db="EMBL/GenBank/DDBJ databases">
        <title>Comparative genomics of Botrytis spp.</title>
        <authorList>
            <person name="Valero-Jimenez C.A."/>
            <person name="Tapia P."/>
            <person name="Veloso J."/>
            <person name="Silva-Moreno E."/>
            <person name="Staats M."/>
            <person name="Valdes J.H."/>
            <person name="Van Kan J.A.L."/>
        </authorList>
    </citation>
    <scope>NUCLEOTIDE SEQUENCE [LARGE SCALE GENOMIC DNA]</scope>
    <source>
        <strain evidence="2 3">MUCL2830</strain>
    </source>
</reference>
<keyword evidence="3" id="KW-1185">Reference proteome</keyword>
<evidence type="ECO:0000313" key="2">
    <source>
        <dbReference type="EMBL" id="TEY32972.1"/>
    </source>
</evidence>
<proteinExistence type="predicted"/>
<dbReference type="AlphaFoldDB" id="A0A4Y8CGZ7"/>
<evidence type="ECO:0000313" key="3">
    <source>
        <dbReference type="Proteomes" id="UP000297299"/>
    </source>
</evidence>
<organism evidence="2 3">
    <name type="scientific">Botryotinia calthae</name>
    <dbReference type="NCBI Taxonomy" id="38488"/>
    <lineage>
        <taxon>Eukaryota</taxon>
        <taxon>Fungi</taxon>
        <taxon>Dikarya</taxon>
        <taxon>Ascomycota</taxon>
        <taxon>Pezizomycotina</taxon>
        <taxon>Leotiomycetes</taxon>
        <taxon>Helotiales</taxon>
        <taxon>Sclerotiniaceae</taxon>
        <taxon>Botryotinia</taxon>
    </lineage>
</organism>
<sequence length="430" mass="48850">MSFSSTQGVVQLDQFSDQLADQLQLVAIAAIANIPVPFISSTFSEDNLLETFASNLSEATTPKVVQDPQVEFITAQNNAALPTVSSTFSKFQKLSLELRLMIWKLNLPGARIIDIIYDKDQDKYLSFHSKPPSLLHINKEARSFAQKVYNLSFPTQSHPGNIYIRYDIDVIYFSNWLTGYKYEENGWFEHVDIGPLGKMGLGRQDLKSITRAAVNSIYFDVPQRFSANSMEYFCHSTSNILDRFSSLKRLYVVVEDINPYQKGEITFHDIPANIRLHPSSFCAFCGALEIVRGFTDMKLDLTCTWRVPSVSVVGAARNGKLSHMGQYQRCDCNSQIPGVTYQHPPCEEYHPKPAKVAGQVDDVDADDFTSKFDKDDLPEEEWGLSENELDELISDEESYHTFVAEYCEGEYGVNHEKWLGIDYMLSRHFL</sequence>
<evidence type="ECO:0000259" key="1">
    <source>
        <dbReference type="Pfam" id="PF20150"/>
    </source>
</evidence>